<dbReference type="PANTHER" id="PTHR11066:SF34">
    <property type="entry name" value="ACYL-COENZYME A THIOESTERASE 8"/>
    <property type="match status" value="1"/>
</dbReference>
<dbReference type="Proteomes" id="UP000230551">
    <property type="component" value="Unassembled WGS sequence"/>
</dbReference>
<dbReference type="InterPro" id="IPR025652">
    <property type="entry name" value="TesB_C"/>
</dbReference>
<name>A0A2G5PB71_9MYCO</name>
<sequence>MTDPLEDILALLRPVSTGPNRYLGPQPDDGVPRARVYGGQVAAQAALAAADTVSGRRLHSLHVTFLRPGDPALPLRYEVTPLRDGRTLSTRRVTATQDGRYLMEAMASFIEPMDGHEFAARMPDVAAPESLRTAAEWLAPEESGPHNATEVYWMTAFDLRYADPPPLRSVFADPDRQRTDGDALCRVWLRVAENPPAELLSDPLLATGLLIYLTDWAVLDAVQVGVGRSWKDMFTMASLDHALWFHRPADFSDWLLFDHRSPSAAAGTGLARGDVFNRDGSLVCTVAQEGYFGPK</sequence>
<evidence type="ECO:0000256" key="1">
    <source>
        <dbReference type="ARBA" id="ARBA00006538"/>
    </source>
</evidence>
<keyword evidence="6" id="KW-1185">Reference proteome</keyword>
<evidence type="ECO:0000259" key="3">
    <source>
        <dbReference type="Pfam" id="PF02551"/>
    </source>
</evidence>
<dbReference type="AlphaFoldDB" id="A0A2G5PB71"/>
<feature type="domain" description="Acyl-CoA thioesterase-like N-terminal HotDog" evidence="4">
    <location>
        <begin position="34"/>
        <end position="109"/>
    </location>
</feature>
<dbReference type="EMBL" id="PDCN02000009">
    <property type="protein sequence ID" value="PIB75595.1"/>
    <property type="molecule type" value="Genomic_DNA"/>
</dbReference>
<comment type="caution">
    <text evidence="5">The sequence shown here is derived from an EMBL/GenBank/DDBJ whole genome shotgun (WGS) entry which is preliminary data.</text>
</comment>
<organism evidence="5 6">
    <name type="scientific">Mycolicibacterium brumae</name>
    <dbReference type="NCBI Taxonomy" id="85968"/>
    <lineage>
        <taxon>Bacteria</taxon>
        <taxon>Bacillati</taxon>
        <taxon>Actinomycetota</taxon>
        <taxon>Actinomycetes</taxon>
        <taxon>Mycobacteriales</taxon>
        <taxon>Mycobacteriaceae</taxon>
        <taxon>Mycolicibacterium</taxon>
    </lineage>
</organism>
<dbReference type="GO" id="GO:0009062">
    <property type="term" value="P:fatty acid catabolic process"/>
    <property type="evidence" value="ECO:0007669"/>
    <property type="project" value="TreeGrafter"/>
</dbReference>
<gene>
    <name evidence="5" type="ORF">CQY22_009270</name>
</gene>
<proteinExistence type="inferred from homology"/>
<dbReference type="InterPro" id="IPR029069">
    <property type="entry name" value="HotDog_dom_sf"/>
</dbReference>
<reference evidence="5 6" key="1">
    <citation type="journal article" date="2017" name="Infect. Genet. Evol.">
        <title>The new phylogeny of the genus Mycobacterium: The old and the news.</title>
        <authorList>
            <person name="Tortoli E."/>
            <person name="Fedrizzi T."/>
            <person name="Meehan C.J."/>
            <person name="Trovato A."/>
            <person name="Grottola A."/>
            <person name="Giacobazzi E."/>
            <person name="Serpini G.F."/>
            <person name="Tagliazucchi S."/>
            <person name="Fabio A."/>
            <person name="Bettua C."/>
            <person name="Bertorelli R."/>
            <person name="Frascaro F."/>
            <person name="De Sanctis V."/>
            <person name="Pecorari M."/>
            <person name="Jousson O."/>
            <person name="Segata N."/>
            <person name="Cirillo D.M."/>
        </authorList>
    </citation>
    <scope>NUCLEOTIDE SEQUENCE [LARGE SCALE GENOMIC DNA]</scope>
    <source>
        <strain evidence="5 6">CIP1034565</strain>
    </source>
</reference>
<dbReference type="GO" id="GO:0006637">
    <property type="term" value="P:acyl-CoA metabolic process"/>
    <property type="evidence" value="ECO:0007669"/>
    <property type="project" value="InterPro"/>
</dbReference>
<dbReference type="InterPro" id="IPR049449">
    <property type="entry name" value="TesB_ACOT8-like_N"/>
</dbReference>
<dbReference type="CDD" id="cd03445">
    <property type="entry name" value="Thioesterase_II_repeat2"/>
    <property type="match status" value="1"/>
</dbReference>
<dbReference type="Gene3D" id="2.40.160.210">
    <property type="entry name" value="Acyl-CoA thioesterase, double hotdog domain"/>
    <property type="match status" value="1"/>
</dbReference>
<evidence type="ECO:0000256" key="2">
    <source>
        <dbReference type="ARBA" id="ARBA00022801"/>
    </source>
</evidence>
<protein>
    <submittedName>
        <fullName evidence="5">Acyl-CoA thioesterase II</fullName>
    </submittedName>
</protein>
<dbReference type="CDD" id="cd03444">
    <property type="entry name" value="Thioesterase_II_repeat1"/>
    <property type="match status" value="1"/>
</dbReference>
<evidence type="ECO:0000259" key="4">
    <source>
        <dbReference type="Pfam" id="PF13622"/>
    </source>
</evidence>
<dbReference type="InterPro" id="IPR042171">
    <property type="entry name" value="Acyl-CoA_hotdog"/>
</dbReference>
<dbReference type="GO" id="GO:0047617">
    <property type="term" value="F:fatty acyl-CoA hydrolase activity"/>
    <property type="evidence" value="ECO:0007669"/>
    <property type="project" value="InterPro"/>
</dbReference>
<dbReference type="RefSeq" id="WP_090587583.1">
    <property type="nucleotide sequence ID" value="NZ_CP104302.1"/>
</dbReference>
<evidence type="ECO:0000313" key="6">
    <source>
        <dbReference type="Proteomes" id="UP000230551"/>
    </source>
</evidence>
<dbReference type="STRING" id="85968.GCA_900073015_01273"/>
<dbReference type="PANTHER" id="PTHR11066">
    <property type="entry name" value="ACYL-COA THIOESTERASE"/>
    <property type="match status" value="1"/>
</dbReference>
<evidence type="ECO:0000313" key="5">
    <source>
        <dbReference type="EMBL" id="PIB75595.1"/>
    </source>
</evidence>
<dbReference type="Pfam" id="PF02551">
    <property type="entry name" value="Acyl_CoA_thio"/>
    <property type="match status" value="1"/>
</dbReference>
<dbReference type="SUPFAM" id="SSF54637">
    <property type="entry name" value="Thioesterase/thiol ester dehydrase-isomerase"/>
    <property type="match status" value="2"/>
</dbReference>
<dbReference type="InterPro" id="IPR003703">
    <property type="entry name" value="Acyl_CoA_thio"/>
</dbReference>
<dbReference type="OrthoDB" id="9781019at2"/>
<keyword evidence="2" id="KW-0378">Hydrolase</keyword>
<feature type="domain" description="Acyl-CoA thioesterase 2 C-terminal" evidence="3">
    <location>
        <begin position="177"/>
        <end position="291"/>
    </location>
</feature>
<accession>A0A2G5PB71</accession>
<comment type="similarity">
    <text evidence="1">Belongs to the C/M/P thioester hydrolase family.</text>
</comment>
<dbReference type="Pfam" id="PF13622">
    <property type="entry name" value="4HBT_3"/>
    <property type="match status" value="1"/>
</dbReference>